<proteinExistence type="predicted"/>
<accession>Q09C93</accession>
<comment type="caution">
    <text evidence="1">The sequence shown here is derived from an EMBL/GenBank/DDBJ whole genome shotgun (WGS) entry which is preliminary data.</text>
</comment>
<dbReference type="OrthoDB" id="5483365at2"/>
<reference evidence="1 2" key="1">
    <citation type="submission" date="2006-04" db="EMBL/GenBank/DDBJ databases">
        <authorList>
            <person name="Nierman W.C."/>
        </authorList>
    </citation>
    <scope>NUCLEOTIDE SEQUENCE [LARGE SCALE GENOMIC DNA]</scope>
    <source>
        <strain evidence="1 2">DW4/3-1</strain>
    </source>
</reference>
<dbReference type="AlphaFoldDB" id="Q09C93"/>
<sequence length="491" mass="54284">MLATTLRQAAPTRQLGVLGAFAFTLMCLCWPSEAHAQAWSLSNAQRQAYLYYYAPIVFKRANGNNGRHGYDWITHFNFDQDNIFSNNKLNWKNIPQYVDASANGSGAYSHWRIRPTLYTSLIEFMDGGKSLVLIYHVYHALDKNAAGDYQLHDWERVEMLVKNVTGSPGGGEYVAYAVVTQHQRNVVRQYGSSELNFMPTATGKHLMIWQAEWSDKLLAAHGQELRFVTNPASWVSGQMAAGNAKAEVGVNDDGGKKNVHYAFVPGGSLGAVSTFAAQPITYATASSLASRSDNGSSVTWPSVKRVTYELQDIADIWPTHWQYGGYQTHWLSTSPSDVLLESPILNEAGQAEVSTGLQRFYAKTRDIENEDDRDGYPAKKWLFGTYELNASASDSGGGGSGAFHDNAWASTGVDSRGRTRASASGYTGSPHAYWWQHDYFVHAGNTDSSDGVESGFWLPGQWYLASNGGFDGRWVQLFDDRPGEEPVSVNR</sequence>
<protein>
    <submittedName>
        <fullName evidence="1">Uncharacterized protein</fullName>
    </submittedName>
</protein>
<gene>
    <name evidence="1" type="ORF">STIAU_3745</name>
</gene>
<name>Q09C93_STIAD</name>
<organism evidence="1 2">
    <name type="scientific">Stigmatella aurantiaca (strain DW4/3-1)</name>
    <dbReference type="NCBI Taxonomy" id="378806"/>
    <lineage>
        <taxon>Bacteria</taxon>
        <taxon>Pseudomonadati</taxon>
        <taxon>Myxococcota</taxon>
        <taxon>Myxococcia</taxon>
        <taxon>Myxococcales</taxon>
        <taxon>Cystobacterineae</taxon>
        <taxon>Archangiaceae</taxon>
        <taxon>Stigmatella</taxon>
    </lineage>
</organism>
<dbReference type="PATRIC" id="fig|378806.16.peg.8864"/>
<dbReference type="Proteomes" id="UP000032702">
    <property type="component" value="Unassembled WGS sequence"/>
</dbReference>
<dbReference type="RefSeq" id="WP_002610646.1">
    <property type="nucleotide sequence ID" value="NC_014623.1"/>
</dbReference>
<evidence type="ECO:0000313" key="2">
    <source>
        <dbReference type="Proteomes" id="UP000032702"/>
    </source>
</evidence>
<evidence type="ECO:0000313" key="1">
    <source>
        <dbReference type="EMBL" id="EAU69411.1"/>
    </source>
</evidence>
<dbReference type="EMBL" id="AAMD01000006">
    <property type="protein sequence ID" value="EAU69411.1"/>
    <property type="molecule type" value="Genomic_DNA"/>
</dbReference>